<organism evidence="1 2">
    <name type="scientific">Acaulospora colombiana</name>
    <dbReference type="NCBI Taxonomy" id="27376"/>
    <lineage>
        <taxon>Eukaryota</taxon>
        <taxon>Fungi</taxon>
        <taxon>Fungi incertae sedis</taxon>
        <taxon>Mucoromycota</taxon>
        <taxon>Glomeromycotina</taxon>
        <taxon>Glomeromycetes</taxon>
        <taxon>Diversisporales</taxon>
        <taxon>Acaulosporaceae</taxon>
        <taxon>Acaulospora</taxon>
    </lineage>
</organism>
<dbReference type="Proteomes" id="UP000789525">
    <property type="component" value="Unassembled WGS sequence"/>
</dbReference>
<accession>A0ACA9LBW6</accession>
<name>A0ACA9LBW6_9GLOM</name>
<gene>
    <name evidence="1" type="ORF">ACOLOM_LOCUS3489</name>
</gene>
<keyword evidence="2" id="KW-1185">Reference proteome</keyword>
<proteinExistence type="predicted"/>
<sequence length="336" mass="36867">MLQPCNIRTRDTPQQYYSYRRSTVCSNGTEYIAKYLINTHRSNWDELKETLKSRIKANIEEFIHRGPDPLIERSNLPATTDGLVIPPFRARANNPKFGPTRTLPSDMTEQEANEMLETVIGMIDGGPPFTIKRVCELALLPRNHYRTVGKYLRGLERTLLVTSSPNTFNLQSMEEEGPSVYSELGMDGVLKIVSTPIFSPIAFLHDDARRRSQSRSPPASPLRLHNSLAMGDAPADEPKGLGLVDELDTPAPGHMASKPNPLTATTSSEPPTPTASMESLPSLSERFVKAEDTDGKGDGNKGGVSGTDGNKGGEDGKNEDAEVENMVLSQEEDVQT</sequence>
<evidence type="ECO:0000313" key="1">
    <source>
        <dbReference type="EMBL" id="CAG8517198.1"/>
    </source>
</evidence>
<protein>
    <submittedName>
        <fullName evidence="1">4106_t:CDS:1</fullName>
    </submittedName>
</protein>
<comment type="caution">
    <text evidence="1">The sequence shown here is derived from an EMBL/GenBank/DDBJ whole genome shotgun (WGS) entry which is preliminary data.</text>
</comment>
<dbReference type="EMBL" id="CAJVPT010005171">
    <property type="protein sequence ID" value="CAG8517198.1"/>
    <property type="molecule type" value="Genomic_DNA"/>
</dbReference>
<reference evidence="1" key="1">
    <citation type="submission" date="2021-06" db="EMBL/GenBank/DDBJ databases">
        <authorList>
            <person name="Kallberg Y."/>
            <person name="Tangrot J."/>
            <person name="Rosling A."/>
        </authorList>
    </citation>
    <scope>NUCLEOTIDE SEQUENCE</scope>
    <source>
        <strain evidence="1">CL356</strain>
    </source>
</reference>
<evidence type="ECO:0000313" key="2">
    <source>
        <dbReference type="Proteomes" id="UP000789525"/>
    </source>
</evidence>